<feature type="compositionally biased region" description="Low complexity" evidence="1">
    <location>
        <begin position="211"/>
        <end position="254"/>
    </location>
</feature>
<keyword evidence="3" id="KW-1185">Reference proteome</keyword>
<feature type="compositionally biased region" description="Low complexity" evidence="1">
    <location>
        <begin position="617"/>
        <end position="626"/>
    </location>
</feature>
<feature type="compositionally biased region" description="Low complexity" evidence="1">
    <location>
        <begin position="633"/>
        <end position="682"/>
    </location>
</feature>
<evidence type="ECO:0000256" key="1">
    <source>
        <dbReference type="SAM" id="MobiDB-lite"/>
    </source>
</evidence>
<feature type="region of interest" description="Disordered" evidence="1">
    <location>
        <begin position="192"/>
        <end position="259"/>
    </location>
</feature>
<dbReference type="EMBL" id="JACETU010000002">
    <property type="protein sequence ID" value="KAF7436311.1"/>
    <property type="molecule type" value="Genomic_DNA"/>
</dbReference>
<dbReference type="RefSeq" id="XP_036634210.1">
    <property type="nucleotide sequence ID" value="XM_036772737.1"/>
</dbReference>
<comment type="caution">
    <text evidence="2">The sequence shown here is derived from an EMBL/GenBank/DDBJ whole genome shotgun (WGS) entry which is preliminary data.</text>
</comment>
<name>A0A8H7DXQ4_PLEOS</name>
<dbReference type="OrthoDB" id="10505696at2759"/>
<dbReference type="PANTHER" id="PTHR13491">
    <property type="entry name" value="ZCCHC10 PROTEIN"/>
    <property type="match status" value="1"/>
</dbReference>
<dbReference type="GeneID" id="59372959"/>
<feature type="compositionally biased region" description="Low complexity" evidence="1">
    <location>
        <begin position="777"/>
        <end position="793"/>
    </location>
</feature>
<dbReference type="AlphaFoldDB" id="A0A8H7DXQ4"/>
<protein>
    <submittedName>
        <fullName evidence="2">Uncharacterized protein</fullName>
    </submittedName>
</protein>
<feature type="region of interest" description="Disordered" evidence="1">
    <location>
        <begin position="617"/>
        <end position="682"/>
    </location>
</feature>
<organism evidence="2 3">
    <name type="scientific">Pleurotus ostreatus</name>
    <name type="common">Oyster mushroom</name>
    <name type="synonym">White-rot fungus</name>
    <dbReference type="NCBI Taxonomy" id="5322"/>
    <lineage>
        <taxon>Eukaryota</taxon>
        <taxon>Fungi</taxon>
        <taxon>Dikarya</taxon>
        <taxon>Basidiomycota</taxon>
        <taxon>Agaricomycotina</taxon>
        <taxon>Agaricomycetes</taxon>
        <taxon>Agaricomycetidae</taxon>
        <taxon>Agaricales</taxon>
        <taxon>Pleurotineae</taxon>
        <taxon>Pleurotaceae</taxon>
        <taxon>Pleurotus</taxon>
    </lineage>
</organism>
<dbReference type="Proteomes" id="UP000623687">
    <property type="component" value="Unassembled WGS sequence"/>
</dbReference>
<feature type="region of interest" description="Disordered" evidence="1">
    <location>
        <begin position="777"/>
        <end position="807"/>
    </location>
</feature>
<gene>
    <name evidence="2" type="ORF">PC9H_003141</name>
</gene>
<accession>A0A8H7DXQ4</accession>
<evidence type="ECO:0000313" key="3">
    <source>
        <dbReference type="Proteomes" id="UP000623687"/>
    </source>
</evidence>
<dbReference type="InterPro" id="IPR039715">
    <property type="entry name" value="ZCCHC10"/>
</dbReference>
<evidence type="ECO:0000313" key="2">
    <source>
        <dbReference type="EMBL" id="KAF7436311.1"/>
    </source>
</evidence>
<reference evidence="2" key="1">
    <citation type="submission" date="2019-07" db="EMBL/GenBank/DDBJ databases">
        <authorList>
            <person name="Palmer J.M."/>
        </authorList>
    </citation>
    <scope>NUCLEOTIDE SEQUENCE</scope>
    <source>
        <strain evidence="2">PC9</strain>
    </source>
</reference>
<feature type="compositionally biased region" description="Low complexity" evidence="1">
    <location>
        <begin position="192"/>
        <end position="203"/>
    </location>
</feature>
<dbReference type="VEuPathDB" id="FungiDB:PC9H_003141"/>
<proteinExistence type="predicted"/>
<sequence length="866" mass="90815">MRGPLFLPEPTLAELDFKSYSDAEGAIMISSAPALMSRPPLRNYGKVDSMKRKRKRKQGLLLRRLLYDDGEKEEKTEVNGLGLGKKDAKSEVGGILEEGISRCRRCRKEYLVAMNTPRTAHEIPLQYSALFATPPSDEVVNAEEDAGVMCKDDKLPERPRRSGLWLSLVSKSCLQPSLTLASTSSTFLDLPSSPTLSSSSLSPTPTPSSPSPSSSSLSSDSASSSTSSASSLISTATSSSSLITTPTSSPCTSPEGKEYLTSGIVDEPLLNTNTNQTPQGASSRFSGFSLRSWLSPYVSGTESTSPLDHVDALNNFDTVPLPDLDEQSLKGNLQSEEETCSCYRRRLRHPRSHPPFSSNAADGHRHRKLERTVVTFGDCPLSTTRADAPVFLSATAATNERSTQASTLAVPRVMPSLSLGRALSSHLVTVGRVLQQFKQFHTAYVGAVAGFAVIDGGNVNYGVAGVEERGGRSADKIVDARDWLMGAQGVGVGRGMGGVMYGVGVRRGVGGGVLSDLAAHGKRVPEETAARVRGRGRIRVRRKKSGYRAKKEDVASVFPPQVGTPSSVTTAAAMTMKEVAVSRAAAGFRSPISGTYEELGDEGDDLRVVELAPLSRRTLSSSSGSSRGRRRLSSSTSFVASSSYSPYNPNSLHPPSSSSSPSSSRSSSSSSRIPSASSSSKASYSPYAHSADHIIAPSTSAPTAAVKKATTPIYLRPIANPVYLRLKAVQNVVRVMTYGAGNASSSTVSSAVAAVDVVGATISSGLANPLLKDTSASASASASTTPSTSRSAPASPPPPDVDVDSPTMTDRKVTIEDTASALALGLLRAGAMGSGRERVCGVGGGGRRRSLLGMGSLCADVGVECC</sequence>
<dbReference type="PANTHER" id="PTHR13491:SF0">
    <property type="entry name" value="ZINC FINGER CCHC DOMAIN-CONTAINING PROTEIN 10"/>
    <property type="match status" value="1"/>
</dbReference>